<proteinExistence type="predicted"/>
<evidence type="ECO:0000313" key="3">
    <source>
        <dbReference type="Proteomes" id="UP001183794"/>
    </source>
</evidence>
<sequence>MSLSKLIPIVPVASALLVLTGCGAGENLTKEGDPPEVTCQRFQDVVDEFSDLDPASMGFGEILSQVSEGFTEMETIADEAQDEQLGRSIDTLVETLNSSIASAGGDVDAVGAEFRERLEEPEVQDAATYVDEVCGFDMPF</sequence>
<evidence type="ECO:0008006" key="4">
    <source>
        <dbReference type="Google" id="ProtNLM"/>
    </source>
</evidence>
<evidence type="ECO:0000313" key="2">
    <source>
        <dbReference type="EMBL" id="MDR7348269.1"/>
    </source>
</evidence>
<keyword evidence="1" id="KW-0732">Signal</keyword>
<dbReference type="Proteomes" id="UP001183794">
    <property type="component" value="Unassembled WGS sequence"/>
</dbReference>
<evidence type="ECO:0000256" key="1">
    <source>
        <dbReference type="SAM" id="SignalP"/>
    </source>
</evidence>
<protein>
    <recommendedName>
        <fullName evidence="4">Lipoprotein</fullName>
    </recommendedName>
</protein>
<name>A0ABU2B3T3_9MICC</name>
<comment type="caution">
    <text evidence="2">The sequence shown here is derived from an EMBL/GenBank/DDBJ whole genome shotgun (WGS) entry which is preliminary data.</text>
</comment>
<dbReference type="EMBL" id="JAVDYJ010000001">
    <property type="protein sequence ID" value="MDR7348269.1"/>
    <property type="molecule type" value="Genomic_DNA"/>
</dbReference>
<keyword evidence="3" id="KW-1185">Reference proteome</keyword>
<reference evidence="2 3" key="1">
    <citation type="submission" date="2023-07" db="EMBL/GenBank/DDBJ databases">
        <title>Sequencing the genomes of 1000 actinobacteria strains.</title>
        <authorList>
            <person name="Klenk H.-P."/>
        </authorList>
    </citation>
    <scope>NUCLEOTIDE SEQUENCE [LARGE SCALE GENOMIC DNA]</scope>
    <source>
        <strain evidence="2 3">DSM 22966</strain>
    </source>
</reference>
<organism evidence="2 3">
    <name type="scientific">Enteractinococcus fodinae</name>
    <dbReference type="NCBI Taxonomy" id="684663"/>
    <lineage>
        <taxon>Bacteria</taxon>
        <taxon>Bacillati</taxon>
        <taxon>Actinomycetota</taxon>
        <taxon>Actinomycetes</taxon>
        <taxon>Micrococcales</taxon>
        <taxon>Micrococcaceae</taxon>
    </lineage>
</organism>
<feature type="chain" id="PRO_5045882163" description="Lipoprotein" evidence="1">
    <location>
        <begin position="25"/>
        <end position="140"/>
    </location>
</feature>
<dbReference type="PROSITE" id="PS51257">
    <property type="entry name" value="PROKAR_LIPOPROTEIN"/>
    <property type="match status" value="1"/>
</dbReference>
<dbReference type="RefSeq" id="WP_310175293.1">
    <property type="nucleotide sequence ID" value="NZ_BAABHE010000002.1"/>
</dbReference>
<accession>A0ABU2B3T3</accession>
<gene>
    <name evidence="2" type="ORF">J2S62_002526</name>
</gene>
<feature type="signal peptide" evidence="1">
    <location>
        <begin position="1"/>
        <end position="24"/>
    </location>
</feature>